<name>A0A1R2ALR6_9CILI</name>
<proteinExistence type="predicted"/>
<gene>
    <name evidence="1" type="ORF">SteCoe_38185</name>
</gene>
<dbReference type="InterPro" id="IPR011009">
    <property type="entry name" value="Kinase-like_dom_sf"/>
</dbReference>
<dbReference type="AlphaFoldDB" id="A0A1R2ALR6"/>
<evidence type="ECO:0000313" key="2">
    <source>
        <dbReference type="Proteomes" id="UP000187209"/>
    </source>
</evidence>
<dbReference type="Gene3D" id="1.10.510.10">
    <property type="entry name" value="Transferase(Phosphotransferase) domain 1"/>
    <property type="match status" value="1"/>
</dbReference>
<accession>A0A1R2ALR6</accession>
<keyword evidence="2" id="KW-1185">Reference proteome</keyword>
<organism evidence="1 2">
    <name type="scientific">Stentor coeruleus</name>
    <dbReference type="NCBI Taxonomy" id="5963"/>
    <lineage>
        <taxon>Eukaryota</taxon>
        <taxon>Sar</taxon>
        <taxon>Alveolata</taxon>
        <taxon>Ciliophora</taxon>
        <taxon>Postciliodesmatophora</taxon>
        <taxon>Heterotrichea</taxon>
        <taxon>Heterotrichida</taxon>
        <taxon>Stentoridae</taxon>
        <taxon>Stentor</taxon>
    </lineage>
</organism>
<dbReference type="Proteomes" id="UP000187209">
    <property type="component" value="Unassembled WGS sequence"/>
</dbReference>
<protein>
    <recommendedName>
        <fullName evidence="3">Protein kinase domain-containing protein</fullName>
    </recommendedName>
</protein>
<evidence type="ECO:0008006" key="3">
    <source>
        <dbReference type="Google" id="ProtNLM"/>
    </source>
</evidence>
<sequence>MESDWVSEDFDVDQENFSREIERFNSVRNVNQIESVIEIGVEIVISDGQICDDDSAIQPCILTTYQSHDLDSLRKLLYVQMLAYENIFKGQLIAVNFEKKSENYKISLVTKKYKATLKDYLEESEDKKLELLLMTAKVLHKLSKQNMFYGKIRLECIYITEDEQIALRYMYWIFYDENFEINFYKVFQELEYLSPELILLQKCPLDNVKEMYESLNVYSFGLLFLRFFNCEFPKIIFIRSDRAALNYILGIELKKLVSIVFSEHVMKLMNENSVFAIIEYCLMPVLEERWDFYKIISQIKLCMQKNQVIKANAPVLNIFDNRCETIMIICQMLSSCHSAILLKNNRIKVIKKFISKIKSNTSLLAKLQSAESNYFSTPCKAERILAEEGILTFLYFLFKDIDRDEILSKEFSSTLSMISPTPYYANVLINTINLKNENLKDLLISEMIIQTFSKDWKYLFPCKYEDYPSLKPLQKLNLNKLFFEEVKKFFNENLIVGILSQFCSNSQLAKIQILDGLNRAYITKLIPSLHGLTTYNLNIFIKDYRAEVRKNMNNAEKGATLITIFHELSHFLRRYDSQTLLELRSKFTPNKSGCLGETEVIGMTEWEIANLRGESGEKSELELFGEPLISINEDAGSFLLQGNFPSLEEFKARFFEENKKDSARVSMIRGSDTRVFLQGLRCGVSLKIHS</sequence>
<dbReference type="EMBL" id="MPUH01002127">
    <property type="protein sequence ID" value="OMJ65456.1"/>
    <property type="molecule type" value="Genomic_DNA"/>
</dbReference>
<evidence type="ECO:0000313" key="1">
    <source>
        <dbReference type="EMBL" id="OMJ65456.1"/>
    </source>
</evidence>
<comment type="caution">
    <text evidence="1">The sequence shown here is derived from an EMBL/GenBank/DDBJ whole genome shotgun (WGS) entry which is preliminary data.</text>
</comment>
<reference evidence="1 2" key="1">
    <citation type="submission" date="2016-11" db="EMBL/GenBank/DDBJ databases">
        <title>The macronuclear genome of Stentor coeruleus: a giant cell with tiny introns.</title>
        <authorList>
            <person name="Slabodnick M."/>
            <person name="Ruby J.G."/>
            <person name="Reiff S.B."/>
            <person name="Swart E.C."/>
            <person name="Gosai S."/>
            <person name="Prabakaran S."/>
            <person name="Witkowska E."/>
            <person name="Larue G.E."/>
            <person name="Fisher S."/>
            <person name="Freeman R.M."/>
            <person name="Gunawardena J."/>
            <person name="Chu W."/>
            <person name="Stover N.A."/>
            <person name="Gregory B.D."/>
            <person name="Nowacki M."/>
            <person name="Derisi J."/>
            <person name="Roy S.W."/>
            <person name="Marshall W.F."/>
            <person name="Sood P."/>
        </authorList>
    </citation>
    <scope>NUCLEOTIDE SEQUENCE [LARGE SCALE GENOMIC DNA]</scope>
    <source>
        <strain evidence="1">WM001</strain>
    </source>
</reference>
<dbReference type="SUPFAM" id="SSF56112">
    <property type="entry name" value="Protein kinase-like (PK-like)"/>
    <property type="match status" value="1"/>
</dbReference>